<dbReference type="Proteomes" id="UP000239888">
    <property type="component" value="Chromosome"/>
</dbReference>
<feature type="region of interest" description="Disordered" evidence="1">
    <location>
        <begin position="965"/>
        <end position="993"/>
    </location>
</feature>
<evidence type="ECO:0000313" key="3">
    <source>
        <dbReference type="Proteomes" id="UP000239888"/>
    </source>
</evidence>
<dbReference type="KEGG" id="poi:BOP93_12395"/>
<evidence type="ECO:0000256" key="1">
    <source>
        <dbReference type="SAM" id="MobiDB-lite"/>
    </source>
</evidence>
<feature type="region of interest" description="Disordered" evidence="1">
    <location>
        <begin position="1704"/>
        <end position="1725"/>
    </location>
</feature>
<proteinExistence type="predicted"/>
<dbReference type="SUPFAM" id="SSF52540">
    <property type="entry name" value="P-loop containing nucleoside triphosphate hydrolases"/>
    <property type="match status" value="1"/>
</dbReference>
<sequence length="2124" mass="234967">MSDFRGARGSNTGDDFHELWAARHAIRLLDDRDPLQALTVEGIAPSDEAGSSPSTWDGVDCALYEGGSDAKEADRILLEQLKYSAANPRSSWTVARMVSGDKREDSVLNRLAKAWAGIQVLEPKGTVEVSLVTNQPIAAELKTVTAKLATGSVSAPRKRPGKDEPDERKMAFAAGLSKSVLPEFAKALRFNGGAGSRFAIEKKLLADISGWTDLELQAPVSNLRQFIRQRMRPEFAGELITKESVLLELGVSTMGALFPCPPVLERVDAPVPRSSVADIASEIAAGKQRVCLHGPGGVGKTTALQQIEAVLPPHSIMVTYDCYGGGTYLDAATLRHRHVDAFLQLSNELATRLRLPILLSRHQLSDPPRLFSNRLGHAAQAHASEYPDALIVIAVDAADNAVTAATTRKPPEACFVHDFLELGDLPPNVRFIVTARTGRLAELALPSSYSLSEIEPFTRGETEINVRRKWAATDDWIDAFHRLTMGVPRVQAYAMDLGDAPPEKAIDRLLPAGRSLDQVFREQFERALGKSGIATDLPRFCAGLIALARPVPIEDLSAIIGIQVPALIDICTDMAPAIRLTENTVAFADEDFEHFVREAGESMLSEVTQNAADWLMSRCESDSYAAQHVAGLLAASGLGNKLLDLVEREPSPAAIDDPVKRREAELTRLRLAISFCRKAGDSERALRFMLIGGEGLKTERALRALLSNNPDLAVRFASDTAGRLVLTDPKQIGYHGAFLLHKQVIDSLNGDRISLHEGQRLIEAWMAARKALIQKAQHCDWRLEVADVAASIETALRSNGPESALQSLWKWKPKRVRLLVARCLIPRLIAQDGSGLLQGILDTRHLKPWEELFVLVPLVVSGAPLDTTRLASSLRAFCKRWMLSPKRQDARSLLESLWSWMMDVAMTSCELLAADPLSATAVDGFLDVVLLPDNRRIDKVHISNTSHMDLLFRAHALRAARTGGKLKPDDLYESRPEPAEKKERGRDTYHQEEADRKLNELTNMLYPVYAATALAMSGKNDDTIANVLEQATRRKESNTWRLARDHSASALAMAAARGALLLVGRKLDAEFVLRIAKRIHGRWGASDLQPDIEFAERMMLRPELQTALVVDIDTAASVMCTQRIGARDKSQALLTYSRLLLPFSPDDANAVFHDAIEAASQLDREIVAQLRLLGQLFKRGTGDVEDRRVAARDLCEVLVDAAVRLDGDENLPWKEVMETVAALDLPLALANTAKWQDANLVDFSQTLAPVLNSGLTQGTLAPASAMALELMLHGNHAIADAALDHVANCVNSGSYLEEAAWNALVRHNERDNSKLLNSRGMVKWSGQWSRALRERQAFLESLEETASSLPVITKVAATECEVRSTTTWTRENLLNGEDFANALKSALQTARTADRYVSLSDLIATAAERVEIRDRLAFLKVLRDLKVRDGASVVETMLLMLDRWNTPAIRRWAASELPEVIVERLPDFARYIGHSETSLPKALKWTGLAPDGVANLLLRGVEQHGQMFDGEQVFALAGLIAGHLDPHSSSVIGVWYANRLAERVSPEDRDQTWQPRDVPVNVPASVARFLYACLGDHDMRVRWRAAHGIRRLARLDAVEELKALIDEYGRRDESIFRSSRLDFFWIAARLWFVIAWDRIAAELSEIGAQAGALLLAIALDQTFPHLLLVSFARDACLKLVDAGALALDPSQIEQLNAIGRSALTPLPGTSRRPSRVRNGSGEPERRFQFDPMDTVPYWYDPMLDSFANVSQDLLLTTAENWIIDRWGYPGEIRSYEAERQQGRISSHDWALTRNDHGASPTLEHLSTHLEWHALWCSLGELLQTEPLAEGEHSDWSSLPNRVERQMLTQPPCWSADLLGPVPLRSDFWRKSEESLAVWVEQVYELSMRGELIATDCPGHILVGGEWRLVNADRVESLSISSALVEKELGGSLVRALQTMESTWDYSIPTESEDAYDGDDGDYQMIPWLSRPYSDGGIDSQDPLRGNATLVGWMPASWIIGEYGLECDPDGGNAWSLPGQAAMFRYEVWGDRESDEDHYQSYPSSSGGRLLTERNQLVALLQNEGLELVIVMEVRREGRSSRRGSDSEEQNPEATYARVYRLDGEGQLYTAEGRIGSWESDCPSA</sequence>
<gene>
    <name evidence="2" type="ORF">BOP93_12395</name>
</gene>
<evidence type="ECO:0000313" key="2">
    <source>
        <dbReference type="EMBL" id="AUZ46358.1"/>
    </source>
</evidence>
<dbReference type="RefSeq" id="WP_104502918.1">
    <property type="nucleotide sequence ID" value="NZ_CP018049.1"/>
</dbReference>
<feature type="compositionally biased region" description="Basic and acidic residues" evidence="1">
    <location>
        <begin position="966"/>
        <end position="993"/>
    </location>
</feature>
<protein>
    <submittedName>
        <fullName evidence="2">Uncharacterized protein</fullName>
    </submittedName>
</protein>
<dbReference type="EMBL" id="CP018049">
    <property type="protein sequence ID" value="AUZ46358.1"/>
    <property type="molecule type" value="Genomic_DNA"/>
</dbReference>
<dbReference type="InterPro" id="IPR027417">
    <property type="entry name" value="P-loop_NTPase"/>
</dbReference>
<organism evidence="2 3">
    <name type="scientific">Pseudomonas orientalis</name>
    <dbReference type="NCBI Taxonomy" id="76758"/>
    <lineage>
        <taxon>Bacteria</taxon>
        <taxon>Pseudomonadati</taxon>
        <taxon>Pseudomonadota</taxon>
        <taxon>Gammaproteobacteria</taxon>
        <taxon>Pseudomonadales</taxon>
        <taxon>Pseudomonadaceae</taxon>
        <taxon>Pseudomonas</taxon>
    </lineage>
</organism>
<accession>A0A2L0RWH3</accession>
<name>A0A2L0RWH3_9PSED</name>
<reference evidence="2 3" key="1">
    <citation type="journal article" date="2018" name="Front. Microbiol.">
        <title>Pseudomonas orientalis F9: A Potent Antagonist against Phytopathogens with Phytotoxic Effect in the Apple Flower.</title>
        <authorList>
            <person name="Zengerer V."/>
            <person name="Schmid M."/>
            <person name="Bieri M."/>
            <person name="Muller D.C."/>
            <person name="Remus-Emsermann M.N.P."/>
            <person name="Ahrens C.H."/>
            <person name="Pelludat C."/>
        </authorList>
    </citation>
    <scope>NUCLEOTIDE SEQUENCE [LARGE SCALE GENOMIC DNA]</scope>
    <source>
        <strain evidence="2 3">F9</strain>
    </source>
</reference>